<dbReference type="EMBL" id="CP040098">
    <property type="protein sequence ID" value="QCQ21443.1"/>
    <property type="molecule type" value="Genomic_DNA"/>
</dbReference>
<dbReference type="RefSeq" id="WP_137423414.1">
    <property type="nucleotide sequence ID" value="NZ_CP040098.1"/>
</dbReference>
<keyword evidence="2" id="KW-0408">Iron</keyword>
<evidence type="ECO:0000259" key="5">
    <source>
        <dbReference type="SMART" id="SM00928"/>
    </source>
</evidence>
<dbReference type="CDD" id="cd02980">
    <property type="entry name" value="TRX_Fd_family"/>
    <property type="match status" value="1"/>
</dbReference>
<dbReference type="KEGG" id="dax:FDQ92_04190"/>
<dbReference type="AlphaFoldDB" id="A0A4P8L1I0"/>
<reference evidence="6 7" key="2">
    <citation type="submission" date="2019-05" db="EMBL/GenBank/DDBJ databases">
        <authorList>
            <person name="Suflita J.M."/>
            <person name="Marks C.R."/>
        </authorList>
    </citation>
    <scope>NUCLEOTIDE SEQUENCE [LARGE SCALE GENOMIC DNA]</scope>
    <source>
        <strain evidence="6 7">ALDC</strain>
    </source>
</reference>
<gene>
    <name evidence="6" type="ORF">FDQ92_04190</name>
</gene>
<dbReference type="Proteomes" id="UP000298602">
    <property type="component" value="Chromosome"/>
</dbReference>
<dbReference type="SUPFAM" id="SSF52833">
    <property type="entry name" value="Thioredoxin-like"/>
    <property type="match status" value="1"/>
</dbReference>
<organism evidence="6 7">
    <name type="scientific">Desulfoglaeba alkanexedens ALDC</name>
    <dbReference type="NCBI Taxonomy" id="980445"/>
    <lineage>
        <taxon>Bacteria</taxon>
        <taxon>Pseudomonadati</taxon>
        <taxon>Thermodesulfobacteriota</taxon>
        <taxon>Syntrophobacteria</taxon>
        <taxon>Syntrophobacterales</taxon>
        <taxon>Syntrophobacteraceae</taxon>
        <taxon>Desulfoglaeba</taxon>
    </lineage>
</organism>
<evidence type="ECO:0000313" key="6">
    <source>
        <dbReference type="EMBL" id="QCQ21443.1"/>
    </source>
</evidence>
<dbReference type="InterPro" id="IPR036249">
    <property type="entry name" value="Thioredoxin-like_sf"/>
</dbReference>
<dbReference type="InterPro" id="IPR019575">
    <property type="entry name" value="Nuop51_4Fe4S-bd"/>
</dbReference>
<dbReference type="OrthoDB" id="9805533at2"/>
<dbReference type="InterPro" id="IPR037207">
    <property type="entry name" value="Nuop51_4Fe4S-bd_sf"/>
</dbReference>
<proteinExistence type="predicted"/>
<dbReference type="SUPFAM" id="SSF140490">
    <property type="entry name" value="Nqo1C-terminal domain-like"/>
    <property type="match status" value="1"/>
</dbReference>
<evidence type="ECO:0000256" key="1">
    <source>
        <dbReference type="ARBA" id="ARBA00022723"/>
    </source>
</evidence>
<evidence type="ECO:0000256" key="3">
    <source>
        <dbReference type="ARBA" id="ARBA00023014"/>
    </source>
</evidence>
<evidence type="ECO:0000256" key="2">
    <source>
        <dbReference type="ARBA" id="ARBA00023004"/>
    </source>
</evidence>
<dbReference type="PANTHER" id="PTHR43578:SF3">
    <property type="entry name" value="NADH-QUINONE OXIDOREDUCTASE SUBUNIT F"/>
    <property type="match status" value="1"/>
</dbReference>
<keyword evidence="3" id="KW-0411">Iron-sulfur</keyword>
<accession>A0A4P8L1I0</accession>
<protein>
    <recommendedName>
        <fullName evidence="5">NADH-ubiquinone oxidoreductase 51kDa subunit iron-sulphur binding domain-containing protein</fullName>
    </recommendedName>
</protein>
<dbReference type="PANTHER" id="PTHR43578">
    <property type="entry name" value="NADH-QUINONE OXIDOREDUCTASE SUBUNIT F"/>
    <property type="match status" value="1"/>
</dbReference>
<dbReference type="Pfam" id="PF10589">
    <property type="entry name" value="NADH_4Fe-4S"/>
    <property type="match status" value="1"/>
</dbReference>
<dbReference type="GO" id="GO:0046872">
    <property type="term" value="F:metal ion binding"/>
    <property type="evidence" value="ECO:0007669"/>
    <property type="project" value="UniProtKB-KW"/>
</dbReference>
<name>A0A4P8L1I0_9BACT</name>
<dbReference type="GO" id="GO:0051539">
    <property type="term" value="F:4 iron, 4 sulfur cluster binding"/>
    <property type="evidence" value="ECO:0007669"/>
    <property type="project" value="InterPro"/>
</dbReference>
<reference evidence="6 7" key="1">
    <citation type="submission" date="2019-05" db="EMBL/GenBank/DDBJ databases">
        <title>The Complete Genome Sequence of the n-alkane-degrading Desulfoglaeba alkanexedens ALDC reveals multiple alkylsuccinate synthase gene clusters.</title>
        <authorList>
            <person name="Callaghan A.V."/>
            <person name="Davidova I.A."/>
            <person name="Duncan K.E."/>
            <person name="Morris B."/>
            <person name="McInerney M.J."/>
        </authorList>
    </citation>
    <scope>NUCLEOTIDE SEQUENCE [LARGE SCALE GENOMIC DNA]</scope>
    <source>
        <strain evidence="6 7">ALDC</strain>
    </source>
</reference>
<dbReference type="Gene3D" id="3.40.30.10">
    <property type="entry name" value="Glutaredoxin"/>
    <property type="match status" value="1"/>
</dbReference>
<dbReference type="SMART" id="SM00928">
    <property type="entry name" value="NADH_4Fe-4S"/>
    <property type="match status" value="1"/>
</dbReference>
<feature type="region of interest" description="Disordered" evidence="4">
    <location>
        <begin position="15"/>
        <end position="41"/>
    </location>
</feature>
<evidence type="ECO:0000256" key="4">
    <source>
        <dbReference type="SAM" id="MobiDB-lite"/>
    </source>
</evidence>
<keyword evidence="7" id="KW-1185">Reference proteome</keyword>
<dbReference type="Gene3D" id="1.20.1440.230">
    <property type="entry name" value="NADH-ubiquinone oxidoreductase 51kDa subunit, iron-sulphur binding domain"/>
    <property type="match status" value="1"/>
</dbReference>
<evidence type="ECO:0000313" key="7">
    <source>
        <dbReference type="Proteomes" id="UP000298602"/>
    </source>
</evidence>
<sequence>MLERLRDLTREIKGKGLTPFGRKDESGPVGAAPQETKKRKAGPFCDPDAKRPCLTVCRPTEGCTCDAGALREALVESIDRAGLPVEVGYAKTGCGGRCLSGPFIGFPQKGFFYLRVPPEAADEVVRETLVRGRLLFPFLSISPNRSYRSDILFERETGLLAGIDDHVCMVDVARYFLDFEEGLSCGKCVPCRLGMKRMWESVHRIVVGNGTLEDLNQIRVLGEAMIQAAYCEFAMASTRPVMSAVTYFEDEFLAHIEDQRCPAGVCEELVAIQRKKAFRERMAPKAKKKRK</sequence>
<keyword evidence="1" id="KW-0479">Metal-binding</keyword>
<feature type="domain" description="NADH-ubiquinone oxidoreductase 51kDa subunit iron-sulphur binding" evidence="5">
    <location>
        <begin position="170"/>
        <end position="215"/>
    </location>
</feature>